<evidence type="ECO:0008006" key="3">
    <source>
        <dbReference type="Google" id="ProtNLM"/>
    </source>
</evidence>
<organism evidence="1 2">
    <name type="scientific">Rotaria sordida</name>
    <dbReference type="NCBI Taxonomy" id="392033"/>
    <lineage>
        <taxon>Eukaryota</taxon>
        <taxon>Metazoa</taxon>
        <taxon>Spiralia</taxon>
        <taxon>Gnathifera</taxon>
        <taxon>Rotifera</taxon>
        <taxon>Eurotatoria</taxon>
        <taxon>Bdelloidea</taxon>
        <taxon>Philodinida</taxon>
        <taxon>Philodinidae</taxon>
        <taxon>Rotaria</taxon>
    </lineage>
</organism>
<dbReference type="Proteomes" id="UP000663823">
    <property type="component" value="Unassembled WGS sequence"/>
</dbReference>
<feature type="non-terminal residue" evidence="1">
    <location>
        <position position="52"/>
    </location>
</feature>
<evidence type="ECO:0000313" key="2">
    <source>
        <dbReference type="Proteomes" id="UP000663823"/>
    </source>
</evidence>
<dbReference type="EMBL" id="CAJOAX010062450">
    <property type="protein sequence ID" value="CAF4347358.1"/>
    <property type="molecule type" value="Genomic_DNA"/>
</dbReference>
<comment type="caution">
    <text evidence="1">The sequence shown here is derived from an EMBL/GenBank/DDBJ whole genome shotgun (WGS) entry which is preliminary data.</text>
</comment>
<proteinExistence type="predicted"/>
<evidence type="ECO:0000313" key="1">
    <source>
        <dbReference type="EMBL" id="CAF4347358.1"/>
    </source>
</evidence>
<gene>
    <name evidence="1" type="ORF">OTI717_LOCUS43432</name>
</gene>
<reference evidence="1" key="1">
    <citation type="submission" date="2021-02" db="EMBL/GenBank/DDBJ databases">
        <authorList>
            <person name="Nowell W R."/>
        </authorList>
    </citation>
    <scope>NUCLEOTIDE SEQUENCE</scope>
</reference>
<name>A0A820KNF4_9BILA</name>
<sequence>MCKTDGYPINWPQRRLPIIECMTAFTPDILCIQELHPLLHDTLIEALSTHAF</sequence>
<accession>A0A820KNF4</accession>
<protein>
    <recommendedName>
        <fullName evidence="3">Endonuclease/exonuclease/phosphatase domain-containing protein</fullName>
    </recommendedName>
</protein>
<dbReference type="AlphaFoldDB" id="A0A820KNF4"/>